<evidence type="ECO:0000256" key="9">
    <source>
        <dbReference type="SAM" id="MobiDB-lite"/>
    </source>
</evidence>
<dbReference type="PANTHER" id="PTHR21397:SF4">
    <property type="entry name" value="ER MEMBRANE PROTEIN COMPLEX SUBUNIT 10"/>
    <property type="match status" value="1"/>
</dbReference>
<evidence type="ECO:0000256" key="6">
    <source>
        <dbReference type="ARBA" id="ARBA00022824"/>
    </source>
</evidence>
<evidence type="ECO:0000256" key="3">
    <source>
        <dbReference type="ARBA" id="ARBA00020105"/>
    </source>
</evidence>
<feature type="region of interest" description="Disordered" evidence="9">
    <location>
        <begin position="143"/>
        <end position="197"/>
    </location>
</feature>
<protein>
    <recommendedName>
        <fullName evidence="3">ER membrane protein complex subunit 10</fullName>
    </recommendedName>
</protein>
<dbReference type="PANTHER" id="PTHR21397">
    <property type="entry name" value="CHROMATIN COMPLEXES SUBUNIT BAP18-RELATED"/>
    <property type="match status" value="1"/>
</dbReference>
<dbReference type="GO" id="GO:0005789">
    <property type="term" value="C:endoplasmic reticulum membrane"/>
    <property type="evidence" value="ECO:0007669"/>
    <property type="project" value="UniProtKB-SubCell"/>
</dbReference>
<feature type="chain" id="PRO_5012846528" description="ER membrane protein complex subunit 10" evidence="10">
    <location>
        <begin position="31"/>
        <end position="228"/>
    </location>
</feature>
<comment type="similarity">
    <text evidence="2">Belongs to the EMC10 family.</text>
</comment>
<evidence type="ECO:0000313" key="11">
    <source>
        <dbReference type="EMBL" id="ORY94611.1"/>
    </source>
</evidence>
<evidence type="ECO:0000256" key="10">
    <source>
        <dbReference type="SAM" id="SignalP"/>
    </source>
</evidence>
<keyword evidence="6" id="KW-0256">Endoplasmic reticulum</keyword>
<evidence type="ECO:0000256" key="7">
    <source>
        <dbReference type="ARBA" id="ARBA00022989"/>
    </source>
</evidence>
<dbReference type="InParanoid" id="A0A1X2H7U8"/>
<gene>
    <name evidence="11" type="ORF">BCR43DRAFT_494309</name>
</gene>
<feature type="compositionally biased region" description="Low complexity" evidence="9">
    <location>
        <begin position="166"/>
        <end position="186"/>
    </location>
</feature>
<comment type="subcellular location">
    <subcellularLocation>
        <location evidence="1">Endoplasmic reticulum membrane</location>
        <topology evidence="1">Single-pass type I membrane protein</topology>
    </subcellularLocation>
</comment>
<sequence length="228" mass="25387">MTQLNKPFWPCIPSLLLLFLWLCQFSLVTAQTVLPVYHKRGSDFIKRGEIVGLPDAPEFVPNPVSSAAEIVPQEDALYQLKIVHNDKTILQSVKFCQLISSNWQDTFHIHVDAHGDVYHVDYYAATDGACTADASTELPTSTMTTDVRVNQPVSAPLPQLGTVGGKNKQQQPQQQSKKQTQQQGAQTEHPDEGGEEEQSFVRKYWYLILAGVMLLLSSASPPPENARR</sequence>
<reference evidence="11 12" key="1">
    <citation type="submission" date="2016-07" db="EMBL/GenBank/DDBJ databases">
        <title>Pervasive Adenine N6-methylation of Active Genes in Fungi.</title>
        <authorList>
            <consortium name="DOE Joint Genome Institute"/>
            <person name="Mondo S.J."/>
            <person name="Dannebaum R.O."/>
            <person name="Kuo R.C."/>
            <person name="Labutti K."/>
            <person name="Haridas S."/>
            <person name="Kuo A."/>
            <person name="Salamov A."/>
            <person name="Ahrendt S.R."/>
            <person name="Lipzen A."/>
            <person name="Sullivan W."/>
            <person name="Andreopoulos W.B."/>
            <person name="Clum A."/>
            <person name="Lindquist E."/>
            <person name="Daum C."/>
            <person name="Ramamoorthy G.K."/>
            <person name="Gryganskyi A."/>
            <person name="Culley D."/>
            <person name="Magnuson J.K."/>
            <person name="James T.Y."/>
            <person name="O'Malley M.A."/>
            <person name="Stajich J.E."/>
            <person name="Spatafora J.W."/>
            <person name="Visel A."/>
            <person name="Grigoriev I.V."/>
        </authorList>
    </citation>
    <scope>NUCLEOTIDE SEQUENCE [LARGE SCALE GENOMIC DNA]</scope>
    <source>
        <strain evidence="11 12">NRRL 2496</strain>
    </source>
</reference>
<feature type="compositionally biased region" description="Polar residues" evidence="9">
    <location>
        <begin position="143"/>
        <end position="153"/>
    </location>
</feature>
<dbReference type="STRING" id="13706.A0A1X2H7U8"/>
<name>A0A1X2H7U8_SYNRA</name>
<keyword evidence="7" id="KW-1133">Transmembrane helix</keyword>
<dbReference type="EMBL" id="MCGN01000007">
    <property type="protein sequence ID" value="ORY94611.1"/>
    <property type="molecule type" value="Genomic_DNA"/>
</dbReference>
<dbReference type="AlphaFoldDB" id="A0A1X2H7U8"/>
<keyword evidence="4" id="KW-0812">Transmembrane</keyword>
<evidence type="ECO:0000256" key="1">
    <source>
        <dbReference type="ARBA" id="ARBA00004115"/>
    </source>
</evidence>
<comment type="caution">
    <text evidence="11">The sequence shown here is derived from an EMBL/GenBank/DDBJ whole genome shotgun (WGS) entry which is preliminary data.</text>
</comment>
<proteinExistence type="inferred from homology"/>
<evidence type="ECO:0000256" key="5">
    <source>
        <dbReference type="ARBA" id="ARBA00022729"/>
    </source>
</evidence>
<evidence type="ECO:0000256" key="4">
    <source>
        <dbReference type="ARBA" id="ARBA00022692"/>
    </source>
</evidence>
<accession>A0A1X2H7U8</accession>
<evidence type="ECO:0000313" key="12">
    <source>
        <dbReference type="Proteomes" id="UP000242180"/>
    </source>
</evidence>
<dbReference type="OrthoDB" id="1894652at2759"/>
<feature type="signal peptide" evidence="10">
    <location>
        <begin position="1"/>
        <end position="30"/>
    </location>
</feature>
<dbReference type="CDD" id="cd22209">
    <property type="entry name" value="EMC10"/>
    <property type="match status" value="1"/>
</dbReference>
<dbReference type="Proteomes" id="UP000242180">
    <property type="component" value="Unassembled WGS sequence"/>
</dbReference>
<evidence type="ECO:0000256" key="8">
    <source>
        <dbReference type="ARBA" id="ARBA00023136"/>
    </source>
</evidence>
<dbReference type="OMA" id="YHVDYYA"/>
<organism evidence="11 12">
    <name type="scientific">Syncephalastrum racemosum</name>
    <name type="common">Filamentous fungus</name>
    <dbReference type="NCBI Taxonomy" id="13706"/>
    <lineage>
        <taxon>Eukaryota</taxon>
        <taxon>Fungi</taxon>
        <taxon>Fungi incertae sedis</taxon>
        <taxon>Mucoromycota</taxon>
        <taxon>Mucoromycotina</taxon>
        <taxon>Mucoromycetes</taxon>
        <taxon>Mucorales</taxon>
        <taxon>Syncephalastraceae</taxon>
        <taxon>Syncephalastrum</taxon>
    </lineage>
</organism>
<keyword evidence="12" id="KW-1185">Reference proteome</keyword>
<keyword evidence="5 10" id="KW-0732">Signal</keyword>
<evidence type="ECO:0000256" key="2">
    <source>
        <dbReference type="ARBA" id="ARBA00007695"/>
    </source>
</evidence>
<dbReference type="Pfam" id="PF21203">
    <property type="entry name" value="ECM10"/>
    <property type="match status" value="1"/>
</dbReference>
<keyword evidence="8" id="KW-0472">Membrane</keyword>